<dbReference type="Proteomes" id="UP001642484">
    <property type="component" value="Unassembled WGS sequence"/>
</dbReference>
<dbReference type="EMBL" id="CAXAMN010021751">
    <property type="protein sequence ID" value="CAK9063080.1"/>
    <property type="molecule type" value="Genomic_DNA"/>
</dbReference>
<evidence type="ECO:0000259" key="3">
    <source>
        <dbReference type="PROSITE" id="PS50158"/>
    </source>
</evidence>
<keyword evidence="5" id="KW-1185">Reference proteome</keyword>
<proteinExistence type="predicted"/>
<dbReference type="Pfam" id="PF00098">
    <property type="entry name" value="zf-CCHC"/>
    <property type="match status" value="1"/>
</dbReference>
<accession>A0ABP0NKX2</accession>
<keyword evidence="1" id="KW-0479">Metal-binding</keyword>
<organism evidence="4 5">
    <name type="scientific">Durusdinium trenchii</name>
    <dbReference type="NCBI Taxonomy" id="1381693"/>
    <lineage>
        <taxon>Eukaryota</taxon>
        <taxon>Sar</taxon>
        <taxon>Alveolata</taxon>
        <taxon>Dinophyceae</taxon>
        <taxon>Suessiales</taxon>
        <taxon>Symbiodiniaceae</taxon>
        <taxon>Durusdinium</taxon>
    </lineage>
</organism>
<sequence>MPNPGEALGDPDRREADLDDDEGTSTAAEVKGRREWTEEEWREWDERWWHAGQSGWYGSPWRVEHVKDDAGAASTAPPQSKTDPPDPWQQRSCDPWSRRTSVATGQADQHFQGAWSTWWAGGYQSKGDYSDPPSWSGWNNYRLWRRALLRWNANTDVAIWRRAEKVLKTLDWDLQAKLDHLTETTLSSPSYLTEILSVLDILSGEKEDSDRRRAVRAALFEGARKPDEGLAQYALRRESQFELANRYVSLPEDIKGILLEEQSGLPRQAMQNLRVLTKGQHSYSEVKKALQILDLDEESIIKSGKTSYFGGASEVEHSESDIDDEEIFLALEAQEVDEEEALCLMADLQQDRKRTWKENKLLKAEPAIQQEKDVHRGDKKVTFCNNCGKKGHWREDCPEPPKEGTRKSVDRSVKMNAFAYLGVAEGSASSPAFLVGDYLNFQSANSGCFLEVAAGHAIVDPGASQDLIGLRSYEKLEKRLNEVGLRTIKLEESPSKASGVGGDAKSLFMALSPCVLGGQPGVIKLTVVADDIPQLLSIGLLEYGKAIIDTGNNRIRFQAFDTETTMKRLPSGHRLVDIADWDGSDFPIPAKLSEELGLPSRAFNVPSSERRAYMAASPESDQLAWDIRDRGHQEDSTTFGVLPSQGLRGQGCESTRNLDQMLDVSDQVDLCPLQQGQSSSGCPHDQVSDGGDLCVSKPAPSTPGASSGYLPPPMMTSETSPPPDLMPDIQRALQGQTQQLAQSTAAVMSQVMSPVIEGFHQALRCQVEEQQRAQERQDAQMQQLFLAQQRIMQQNDMTRQQGACFPALSPEEIQRLLAQGFADTRRYMQQQGINEDEDWDAIPESPPGQN</sequence>
<dbReference type="SMART" id="SM00343">
    <property type="entry name" value="ZnF_C2HC"/>
    <property type="match status" value="1"/>
</dbReference>
<dbReference type="InterPro" id="IPR001878">
    <property type="entry name" value="Znf_CCHC"/>
</dbReference>
<feature type="domain" description="CCHC-type" evidence="3">
    <location>
        <begin position="384"/>
        <end position="399"/>
    </location>
</feature>
<feature type="region of interest" description="Disordered" evidence="2">
    <location>
        <begin position="675"/>
        <end position="721"/>
    </location>
</feature>
<feature type="compositionally biased region" description="Pro residues" evidence="2">
    <location>
        <begin position="710"/>
        <end position="721"/>
    </location>
</feature>
<dbReference type="SUPFAM" id="SSF57756">
    <property type="entry name" value="Retrovirus zinc finger-like domains"/>
    <property type="match status" value="1"/>
</dbReference>
<gene>
    <name evidence="4" type="ORF">CCMP2556_LOCUS31014</name>
</gene>
<feature type="region of interest" description="Disordered" evidence="2">
    <location>
        <begin position="1"/>
        <end position="37"/>
    </location>
</feature>
<feature type="region of interest" description="Disordered" evidence="2">
    <location>
        <begin position="69"/>
        <end position="105"/>
    </location>
</feature>
<evidence type="ECO:0000313" key="4">
    <source>
        <dbReference type="EMBL" id="CAK9063080.1"/>
    </source>
</evidence>
<evidence type="ECO:0000256" key="1">
    <source>
        <dbReference type="PROSITE-ProRule" id="PRU00047"/>
    </source>
</evidence>
<comment type="caution">
    <text evidence="4">The sequence shown here is derived from an EMBL/GenBank/DDBJ whole genome shotgun (WGS) entry which is preliminary data.</text>
</comment>
<protein>
    <recommendedName>
        <fullName evidence="3">CCHC-type domain-containing protein</fullName>
    </recommendedName>
</protein>
<evidence type="ECO:0000256" key="2">
    <source>
        <dbReference type="SAM" id="MobiDB-lite"/>
    </source>
</evidence>
<evidence type="ECO:0000313" key="5">
    <source>
        <dbReference type="Proteomes" id="UP001642484"/>
    </source>
</evidence>
<dbReference type="InterPro" id="IPR036875">
    <property type="entry name" value="Znf_CCHC_sf"/>
</dbReference>
<dbReference type="PROSITE" id="PS50158">
    <property type="entry name" value="ZF_CCHC"/>
    <property type="match status" value="1"/>
</dbReference>
<name>A0ABP0NKX2_9DINO</name>
<reference evidence="4 5" key="1">
    <citation type="submission" date="2024-02" db="EMBL/GenBank/DDBJ databases">
        <authorList>
            <person name="Chen Y."/>
            <person name="Shah S."/>
            <person name="Dougan E. K."/>
            <person name="Thang M."/>
            <person name="Chan C."/>
        </authorList>
    </citation>
    <scope>NUCLEOTIDE SEQUENCE [LARGE SCALE GENOMIC DNA]</scope>
</reference>
<dbReference type="Gene3D" id="4.10.60.10">
    <property type="entry name" value="Zinc finger, CCHC-type"/>
    <property type="match status" value="1"/>
</dbReference>
<keyword evidence="1" id="KW-0862">Zinc</keyword>
<keyword evidence="1" id="KW-0863">Zinc-finger</keyword>